<sequence length="1140" mass="121127">MARLLLRERAAGSGSAWAPLLRVLSAAQCPWTWPASGRCCLAGTELAPVLWAKLVRLDTEYEKLPREFRTGRAEYREVCALVSATINPWFGGSIVPFNCTLNYSSAPPNVRFESDEGGRAVIGRALRTVQAGEELTQEYADSQADLIYRYGFADPAPSAGPGLRGRQRGGPPTGDVVSISVAQVVAGCSDGLLEPRRRAPAEREQLGAEALRLAGALAPCPWDGLGHELTAELAAAAEAYDDGPRAGAAPAGAKKRRRAALAPEDAAAAALVGAVTAAGEPERRELRSAARGARRGGDPWPALLAVAGRRRGAVARAREAAAAAVRLRLGPGDAVGRGPLPPTPDRLRALDEAEDAAVPSTGTDRPAAAGLMAQHLRCWAMSPAAAGLMAQHLRSVESRILHDAARVLRADATSRGTCAAVVVLCATRASAAMAGRGGPLARGRLLPALLLLAPGPHGAPRAAGAAAAEGGGCPPGAELDAVEERLHVSAVPFTRSPREFLARFEFDVRAPLSQAFRAGQFDVFPKPVGKLLNARPALAGFEAVLTQGRWKSDQWGPPPREFRPPGALLVAATNSSGAESEQVWQSLVAALGGWLCASFEGMDPDHPSLSWVRPLGVPWAEPGSRLQFATLPYEPVCTENLTPWLKLLPCGRHRGLAALLDPLEVAASPLKSLSLVASVSESSQHVQLRASLDVVLPLQSGRGLAAWSGEREFLQCPAAASTRVLVRVSGGRGNAAWDRFVGKAAEAIDTPDGGATLVFPAGDFSELDGSDELLLGGDAGPAPWVLARRERSEGLSVMRDVLSQEGRSERTHGRYLLRFANGADGGDGVARSVRFMDQLPFFIRPLWHTFLVTVERPGSEPEHLRGLAAMRRLDLRFVPSEGSPVPTEVFLTATIPPGGTVSVTLDVLKDPRRNTSRSTQIFGDPRGFLGSAPDPLEVPGGPAPIQEICWVFLKLIALPPSSEDFIRNREFSYACEKGFDVSSAAWLELAGPLGASGQNASVGAGDILRFGPAGQEQWQLRFTEGLLILVPMPDFSMPFNVVALTSTVLTFFFGSVFRITAAGKVPHWVLKKPAKPVNKKLQMLKRLLMVALIGGLYVLNGTDEKQLKEFRKTLPEEALLLADLLDGVKLLLDRLFGAGH</sequence>
<keyword evidence="1" id="KW-0812">Transmembrane</keyword>
<dbReference type="Pfam" id="PF04113">
    <property type="entry name" value="Gpi16"/>
    <property type="match status" value="2"/>
</dbReference>
<organism evidence="2 3">
    <name type="scientific">Prorocentrum cordatum</name>
    <dbReference type="NCBI Taxonomy" id="2364126"/>
    <lineage>
        <taxon>Eukaryota</taxon>
        <taxon>Sar</taxon>
        <taxon>Alveolata</taxon>
        <taxon>Dinophyceae</taxon>
        <taxon>Prorocentrales</taxon>
        <taxon>Prorocentraceae</taxon>
        <taxon>Prorocentrum</taxon>
    </lineage>
</organism>
<dbReference type="InterPro" id="IPR007245">
    <property type="entry name" value="PIG-T"/>
</dbReference>
<dbReference type="CDD" id="cd10527">
    <property type="entry name" value="SET_LSMT"/>
    <property type="match status" value="1"/>
</dbReference>
<protein>
    <recommendedName>
        <fullName evidence="4">SET domain-containing protein</fullName>
    </recommendedName>
</protein>
<accession>A0ABN9TDU7</accession>
<evidence type="ECO:0000313" key="2">
    <source>
        <dbReference type="EMBL" id="CAK0843937.1"/>
    </source>
</evidence>
<comment type="caution">
    <text evidence="2">The sequence shown here is derived from an EMBL/GenBank/DDBJ whole genome shotgun (WGS) entry which is preliminary data.</text>
</comment>
<keyword evidence="3" id="KW-1185">Reference proteome</keyword>
<reference evidence="2" key="1">
    <citation type="submission" date="2023-10" db="EMBL/GenBank/DDBJ databases">
        <authorList>
            <person name="Chen Y."/>
            <person name="Shah S."/>
            <person name="Dougan E. K."/>
            <person name="Thang M."/>
            <person name="Chan C."/>
        </authorList>
    </citation>
    <scope>NUCLEOTIDE SEQUENCE [LARGE SCALE GENOMIC DNA]</scope>
</reference>
<keyword evidence="1" id="KW-0472">Membrane</keyword>
<dbReference type="Proteomes" id="UP001189429">
    <property type="component" value="Unassembled WGS sequence"/>
</dbReference>
<gene>
    <name evidence="2" type="ORF">PCOR1329_LOCUS38130</name>
</gene>
<dbReference type="EMBL" id="CAUYUJ010014617">
    <property type="protein sequence ID" value="CAK0843937.1"/>
    <property type="molecule type" value="Genomic_DNA"/>
</dbReference>
<feature type="transmembrane region" description="Helical" evidence="1">
    <location>
        <begin position="1041"/>
        <end position="1062"/>
    </location>
</feature>
<dbReference type="PANTHER" id="PTHR12959:SF11">
    <property type="entry name" value="GPI TRANSAMIDASE COMPONENT PIG-T"/>
    <property type="match status" value="1"/>
</dbReference>
<evidence type="ECO:0000256" key="1">
    <source>
        <dbReference type="SAM" id="Phobius"/>
    </source>
</evidence>
<dbReference type="PANTHER" id="PTHR12959">
    <property type="entry name" value="GPI TRANSAMIDASE COMPONENT PIG-T-RELATED"/>
    <property type="match status" value="1"/>
</dbReference>
<name>A0ABN9TDU7_9DINO</name>
<dbReference type="InterPro" id="IPR046341">
    <property type="entry name" value="SET_dom_sf"/>
</dbReference>
<proteinExistence type="predicted"/>
<keyword evidence="1" id="KW-1133">Transmembrane helix</keyword>
<dbReference type="Gene3D" id="3.90.1410.10">
    <property type="entry name" value="set domain protein methyltransferase, domain 1"/>
    <property type="match status" value="1"/>
</dbReference>
<evidence type="ECO:0008006" key="4">
    <source>
        <dbReference type="Google" id="ProtNLM"/>
    </source>
</evidence>
<dbReference type="SUPFAM" id="SSF82199">
    <property type="entry name" value="SET domain"/>
    <property type="match status" value="1"/>
</dbReference>
<evidence type="ECO:0000313" key="3">
    <source>
        <dbReference type="Proteomes" id="UP001189429"/>
    </source>
</evidence>